<dbReference type="InterPro" id="IPR032809">
    <property type="entry name" value="Put_HupE_UreJ"/>
</dbReference>
<feature type="transmembrane region" description="Helical" evidence="1">
    <location>
        <begin position="368"/>
        <end position="387"/>
    </location>
</feature>
<proteinExistence type="predicted"/>
<feature type="transmembrane region" description="Helical" evidence="1">
    <location>
        <begin position="297"/>
        <end position="319"/>
    </location>
</feature>
<feature type="transmembrane region" description="Helical" evidence="1">
    <location>
        <begin position="211"/>
        <end position="231"/>
    </location>
</feature>
<dbReference type="KEGG" id="pbor:BSF38_01150"/>
<dbReference type="AlphaFoldDB" id="A0A1U7CLB6"/>
<dbReference type="Proteomes" id="UP000186309">
    <property type="component" value="Chromosome"/>
</dbReference>
<organism evidence="2 3">
    <name type="scientific">Paludisphaera borealis</name>
    <dbReference type="NCBI Taxonomy" id="1387353"/>
    <lineage>
        <taxon>Bacteria</taxon>
        <taxon>Pseudomonadati</taxon>
        <taxon>Planctomycetota</taxon>
        <taxon>Planctomycetia</taxon>
        <taxon>Isosphaerales</taxon>
        <taxon>Isosphaeraceae</taxon>
        <taxon>Paludisphaera</taxon>
    </lineage>
</organism>
<dbReference type="STRING" id="1387353.BSF38_01150"/>
<sequence>MSTIETRRHRLLGHVPLARVAVAIAVLAHLFATPAGAHPVSQGKLEIAVSPDRVSVRATVSNEEVLVAAAAVESRHASPIEIRNAHGDYLLGHLHVTADGAPLAGKVVARPATLSGRPEYVIEFRLSVPRPARLVFWEDVLREFEFAPGVPWEASYVVQVRQGVRPPRGVSLLTFREPLEFACDWSSDLPGPAAAPSHERHRTALTFFRHGVMHILTGYDHLLFVAALLLAARSLWDLVKVVTSFSMAHTLTLAMSALDVFRLPEQVVEPMIAASIVFVAVQNIVQPERSRGASRLLAAFLFGLFHGLGFAGGLLEAMSGLNLSDLAGTVAAFSAGVEFGHQAVVLPVFGLLYFLRRSSAGKAGCDRLVERGGSAVISLLGAIYFSLAI</sequence>
<gene>
    <name evidence="2" type="ORF">BSF38_01150</name>
</gene>
<keyword evidence="1" id="KW-0812">Transmembrane</keyword>
<keyword evidence="3" id="KW-1185">Reference proteome</keyword>
<feature type="transmembrane region" description="Helical" evidence="1">
    <location>
        <begin position="339"/>
        <end position="356"/>
    </location>
</feature>
<dbReference type="OrthoDB" id="9808870at2"/>
<reference evidence="3" key="1">
    <citation type="submission" date="2016-12" db="EMBL/GenBank/DDBJ databases">
        <title>Comparative genomics of four Isosphaeraceae planctomycetes: a common pool of plasmids and glycoside hydrolase genes.</title>
        <authorList>
            <person name="Ivanova A."/>
        </authorList>
    </citation>
    <scope>NUCLEOTIDE SEQUENCE [LARGE SCALE GENOMIC DNA]</scope>
    <source>
        <strain evidence="3">PX4</strain>
    </source>
</reference>
<keyword evidence="1" id="KW-0472">Membrane</keyword>
<dbReference type="EMBL" id="CP019082">
    <property type="protein sequence ID" value="APW59719.1"/>
    <property type="molecule type" value="Genomic_DNA"/>
</dbReference>
<protein>
    <recommendedName>
        <fullName evidence="4">HupE/UreJ family protein</fullName>
    </recommendedName>
</protein>
<accession>A0A1U7CLB6</accession>
<evidence type="ECO:0000313" key="2">
    <source>
        <dbReference type="EMBL" id="APW59719.1"/>
    </source>
</evidence>
<keyword evidence="1" id="KW-1133">Transmembrane helix</keyword>
<evidence type="ECO:0000313" key="3">
    <source>
        <dbReference type="Proteomes" id="UP000186309"/>
    </source>
</evidence>
<evidence type="ECO:0008006" key="4">
    <source>
        <dbReference type="Google" id="ProtNLM"/>
    </source>
</evidence>
<feature type="transmembrane region" description="Helical" evidence="1">
    <location>
        <begin position="267"/>
        <end position="285"/>
    </location>
</feature>
<dbReference type="Pfam" id="PF13795">
    <property type="entry name" value="HupE_UreJ_2"/>
    <property type="match status" value="1"/>
</dbReference>
<name>A0A1U7CLB6_9BACT</name>
<dbReference type="RefSeq" id="WP_083712720.1">
    <property type="nucleotide sequence ID" value="NZ_CP019082.1"/>
</dbReference>
<evidence type="ECO:0000256" key="1">
    <source>
        <dbReference type="SAM" id="Phobius"/>
    </source>
</evidence>